<keyword evidence="3" id="KW-1185">Reference proteome</keyword>
<gene>
    <name evidence="2" type="ORF">P7K49_008739</name>
</gene>
<accession>A0ABQ9W0X7</accession>
<sequence length="87" mass="9690">MWKKLSTSSTCGEVPSPYHGKPMLGPQALNSGPRPSSRKVPTTSYENQKVPRKATRPGLPVPKQPYNEAYHEAVRGSHTLKRLHLSR</sequence>
<dbReference type="EMBL" id="JASSZA010000004">
    <property type="protein sequence ID" value="KAK2114473.1"/>
    <property type="molecule type" value="Genomic_DNA"/>
</dbReference>
<reference evidence="2 3" key="1">
    <citation type="submission" date="2023-05" db="EMBL/GenBank/DDBJ databases">
        <title>B98-5 Cell Line De Novo Hybrid Assembly: An Optical Mapping Approach.</title>
        <authorList>
            <person name="Kananen K."/>
            <person name="Auerbach J.A."/>
            <person name="Kautto E."/>
            <person name="Blachly J.S."/>
        </authorList>
    </citation>
    <scope>NUCLEOTIDE SEQUENCE [LARGE SCALE GENOMIC DNA]</scope>
    <source>
        <strain evidence="2">B95-8</strain>
        <tissue evidence="2">Cell line</tissue>
    </source>
</reference>
<comment type="caution">
    <text evidence="2">The sequence shown here is derived from an EMBL/GenBank/DDBJ whole genome shotgun (WGS) entry which is preliminary data.</text>
</comment>
<name>A0ABQ9W0X7_SAGOE</name>
<evidence type="ECO:0000313" key="3">
    <source>
        <dbReference type="Proteomes" id="UP001266305"/>
    </source>
</evidence>
<feature type="compositionally biased region" description="Polar residues" evidence="1">
    <location>
        <begin position="1"/>
        <end position="11"/>
    </location>
</feature>
<evidence type="ECO:0000256" key="1">
    <source>
        <dbReference type="SAM" id="MobiDB-lite"/>
    </source>
</evidence>
<proteinExistence type="predicted"/>
<feature type="compositionally biased region" description="Polar residues" evidence="1">
    <location>
        <begin position="28"/>
        <end position="47"/>
    </location>
</feature>
<feature type="compositionally biased region" description="Basic residues" evidence="1">
    <location>
        <begin position="78"/>
        <end position="87"/>
    </location>
</feature>
<dbReference type="Proteomes" id="UP001266305">
    <property type="component" value="Unassembled WGS sequence"/>
</dbReference>
<protein>
    <submittedName>
        <fullName evidence="2">Uncharacterized protein</fullName>
    </submittedName>
</protein>
<evidence type="ECO:0000313" key="2">
    <source>
        <dbReference type="EMBL" id="KAK2114473.1"/>
    </source>
</evidence>
<feature type="region of interest" description="Disordered" evidence="1">
    <location>
        <begin position="1"/>
        <end position="87"/>
    </location>
</feature>
<organism evidence="2 3">
    <name type="scientific">Saguinus oedipus</name>
    <name type="common">Cotton-top tamarin</name>
    <name type="synonym">Oedipomidas oedipus</name>
    <dbReference type="NCBI Taxonomy" id="9490"/>
    <lineage>
        <taxon>Eukaryota</taxon>
        <taxon>Metazoa</taxon>
        <taxon>Chordata</taxon>
        <taxon>Craniata</taxon>
        <taxon>Vertebrata</taxon>
        <taxon>Euteleostomi</taxon>
        <taxon>Mammalia</taxon>
        <taxon>Eutheria</taxon>
        <taxon>Euarchontoglires</taxon>
        <taxon>Primates</taxon>
        <taxon>Haplorrhini</taxon>
        <taxon>Platyrrhini</taxon>
        <taxon>Cebidae</taxon>
        <taxon>Callitrichinae</taxon>
        <taxon>Saguinus</taxon>
    </lineage>
</organism>